<reference evidence="1" key="2">
    <citation type="journal article" date="2022" name="New Phytol.">
        <title>Evolutionary transition to the ectomycorrhizal habit in the genomes of a hyperdiverse lineage of mushroom-forming fungi.</title>
        <authorList>
            <person name="Looney B."/>
            <person name="Miyauchi S."/>
            <person name="Morin E."/>
            <person name="Drula E."/>
            <person name="Courty P.E."/>
            <person name="Kohler A."/>
            <person name="Kuo A."/>
            <person name="LaButti K."/>
            <person name="Pangilinan J."/>
            <person name="Lipzen A."/>
            <person name="Riley R."/>
            <person name="Andreopoulos W."/>
            <person name="He G."/>
            <person name="Johnson J."/>
            <person name="Nolan M."/>
            <person name="Tritt A."/>
            <person name="Barry K.W."/>
            <person name="Grigoriev I.V."/>
            <person name="Nagy L.G."/>
            <person name="Hibbett D."/>
            <person name="Henrissat B."/>
            <person name="Matheny P.B."/>
            <person name="Labbe J."/>
            <person name="Martin F.M."/>
        </authorList>
    </citation>
    <scope>NUCLEOTIDE SEQUENCE</scope>
    <source>
        <strain evidence="1">FP105234-sp</strain>
    </source>
</reference>
<gene>
    <name evidence="1" type="ORF">FA95DRAFT_1483816</name>
</gene>
<proteinExistence type="predicted"/>
<evidence type="ECO:0000313" key="2">
    <source>
        <dbReference type="Proteomes" id="UP000814033"/>
    </source>
</evidence>
<keyword evidence="1" id="KW-0560">Oxidoreductase</keyword>
<sequence>MSGLLRLPSLSVLDFFAVAVSLLVFKAILDRRRRKGLPYPPGPRPLPLIGNLLNMPASEGSWKAYAKLGEQYGDIISLRVLGQTIVVLNSHQRAFDLLERRSALYSDRVVMPFYDLQISQSLLDDDAWRAGRRSLDRSLRPNAITQYRPMQSVKGHVLLKGLLQKPEDYTAHLEQLQGSLILSLTYGYEVKGHSDEHLTRALALNKITNATALPGANVVNVFPFLRYFPGWLPGMSFKALARQGREAGDASMTRPWDSFKEAVDKGTARNSIALDEMREYQQFKSDEEERNVMAALGSLFVAGSDTTTSLLQSFFLMLATYPSVQKRAQAELDTVLAGKRLPNFDDRPKLPYINAICKELGRWRMVTPIGLPHASTEDDVYDGYFIPKGKRLNIRAMLHDPAPYPEPEVFKPERFLTEDGHFKDDPLINVAFGMGKRICPGRFIVDSTVFIVVSMVLSTFTVGRPRNPPPNETPLDQNVNIGFVVTRPESFQCTIVPRSKDAEELILAAVTSNVNDVLP</sequence>
<keyword evidence="1" id="KW-0503">Monooxygenase</keyword>
<dbReference type="Proteomes" id="UP000814033">
    <property type="component" value="Unassembled WGS sequence"/>
</dbReference>
<accession>A0ACB8S797</accession>
<protein>
    <submittedName>
        <fullName evidence="1">CyP450 monooxygenase</fullName>
    </submittedName>
</protein>
<name>A0ACB8S797_9AGAM</name>
<evidence type="ECO:0000313" key="1">
    <source>
        <dbReference type="EMBL" id="KAI0052378.1"/>
    </source>
</evidence>
<organism evidence="1 2">
    <name type="scientific">Auriscalpium vulgare</name>
    <dbReference type="NCBI Taxonomy" id="40419"/>
    <lineage>
        <taxon>Eukaryota</taxon>
        <taxon>Fungi</taxon>
        <taxon>Dikarya</taxon>
        <taxon>Basidiomycota</taxon>
        <taxon>Agaricomycotina</taxon>
        <taxon>Agaricomycetes</taxon>
        <taxon>Russulales</taxon>
        <taxon>Auriscalpiaceae</taxon>
        <taxon>Auriscalpium</taxon>
    </lineage>
</organism>
<keyword evidence="2" id="KW-1185">Reference proteome</keyword>
<reference evidence="1" key="1">
    <citation type="submission" date="2021-02" db="EMBL/GenBank/DDBJ databases">
        <authorList>
            <consortium name="DOE Joint Genome Institute"/>
            <person name="Ahrendt S."/>
            <person name="Looney B.P."/>
            <person name="Miyauchi S."/>
            <person name="Morin E."/>
            <person name="Drula E."/>
            <person name="Courty P.E."/>
            <person name="Chicoki N."/>
            <person name="Fauchery L."/>
            <person name="Kohler A."/>
            <person name="Kuo A."/>
            <person name="Labutti K."/>
            <person name="Pangilinan J."/>
            <person name="Lipzen A."/>
            <person name="Riley R."/>
            <person name="Andreopoulos W."/>
            <person name="He G."/>
            <person name="Johnson J."/>
            <person name="Barry K.W."/>
            <person name="Grigoriev I.V."/>
            <person name="Nagy L."/>
            <person name="Hibbett D."/>
            <person name="Henrissat B."/>
            <person name="Matheny P.B."/>
            <person name="Labbe J."/>
            <person name="Martin F."/>
        </authorList>
    </citation>
    <scope>NUCLEOTIDE SEQUENCE</scope>
    <source>
        <strain evidence="1">FP105234-sp</strain>
    </source>
</reference>
<dbReference type="EMBL" id="MU275846">
    <property type="protein sequence ID" value="KAI0052378.1"/>
    <property type="molecule type" value="Genomic_DNA"/>
</dbReference>
<comment type="caution">
    <text evidence="1">The sequence shown here is derived from an EMBL/GenBank/DDBJ whole genome shotgun (WGS) entry which is preliminary data.</text>
</comment>